<dbReference type="Pfam" id="PF02321">
    <property type="entry name" value="OEP"/>
    <property type="match status" value="2"/>
</dbReference>
<evidence type="ECO:0000313" key="4">
    <source>
        <dbReference type="Proteomes" id="UP001059380"/>
    </source>
</evidence>
<sequence>MIKVFGVFSSSLMRVGVLAGCVGAAITAHAQQPAYTWEQIHDLFLRSNPMLRAQEQSIVSNRAAEITAGLRPNPTLQNDTTSSTVGIYQEFEIGGKRSARLGSAKLATQISQTDSADTRRTLTLSLRQAFVSALQAKSDLEFAHDNLANYQKTVDIDNEMFQHGEISRADFLRIQLQMMQFQTDLDDATLEMKAAKAALRGLLGAANLPPDFEVEGELKAQPFDKDLTELEKQAIENRPDLKSAETGRAKAAADLRLAKANAWPDPTIGLSYLHTGNEIGRPDWFQPFYPKGSSSNAMGIGISSIPIPIFNRNQGEVARAQSEQVRSQLLADASRAQVVQDVESAYAAFTSARERLHMYEQTYLGFAKELLDIEEFSFHKGGASILDFLDAQRTYRATQLAYRQQLASYLNALAQLQTAAGIDLTP</sequence>
<dbReference type="InterPro" id="IPR010131">
    <property type="entry name" value="MdtP/NodT-like"/>
</dbReference>
<evidence type="ECO:0000256" key="2">
    <source>
        <dbReference type="SAM" id="SignalP"/>
    </source>
</evidence>
<name>A0A9J7BNL6_9BACT</name>
<evidence type="ECO:0000313" key="3">
    <source>
        <dbReference type="EMBL" id="UWZ84484.1"/>
    </source>
</evidence>
<accession>A0A9J7BNL6</accession>
<dbReference type="PANTHER" id="PTHR30203:SF24">
    <property type="entry name" value="BLR4935 PROTEIN"/>
    <property type="match status" value="1"/>
</dbReference>
<proteinExistence type="inferred from homology"/>
<comment type="similarity">
    <text evidence="1">Belongs to the outer membrane factor (OMF) (TC 1.B.17) family.</text>
</comment>
<keyword evidence="2" id="KW-0732">Signal</keyword>
<dbReference type="EMBL" id="CP093313">
    <property type="protein sequence ID" value="UWZ84484.1"/>
    <property type="molecule type" value="Genomic_DNA"/>
</dbReference>
<gene>
    <name evidence="3" type="ORF">MOP44_00780</name>
</gene>
<feature type="signal peptide" evidence="2">
    <location>
        <begin position="1"/>
        <end position="30"/>
    </location>
</feature>
<protein>
    <submittedName>
        <fullName evidence="3">TolC family protein</fullName>
    </submittedName>
</protein>
<dbReference type="SUPFAM" id="SSF56954">
    <property type="entry name" value="Outer membrane efflux proteins (OEP)"/>
    <property type="match status" value="1"/>
</dbReference>
<keyword evidence="4" id="KW-1185">Reference proteome</keyword>
<dbReference type="Gene3D" id="1.20.1600.10">
    <property type="entry name" value="Outer membrane efflux proteins (OEP)"/>
    <property type="match status" value="1"/>
</dbReference>
<dbReference type="AlphaFoldDB" id="A0A9J7BNL6"/>
<reference evidence="3" key="1">
    <citation type="submission" date="2021-04" db="EMBL/GenBank/DDBJ databases">
        <title>Phylogenetic analysis of Acidobacteriaceae.</title>
        <authorList>
            <person name="Qiu L."/>
            <person name="Zhang Q."/>
        </authorList>
    </citation>
    <scope>NUCLEOTIDE SEQUENCE</scope>
    <source>
        <strain evidence="3">DSM 25168</strain>
    </source>
</reference>
<evidence type="ECO:0000256" key="1">
    <source>
        <dbReference type="ARBA" id="ARBA00007613"/>
    </source>
</evidence>
<feature type="chain" id="PRO_5039888099" evidence="2">
    <location>
        <begin position="31"/>
        <end position="426"/>
    </location>
</feature>
<dbReference type="PANTHER" id="PTHR30203">
    <property type="entry name" value="OUTER MEMBRANE CATION EFFLUX PROTEIN"/>
    <property type="match status" value="1"/>
</dbReference>
<dbReference type="KEGG" id="orp:MOP44_00780"/>
<dbReference type="Proteomes" id="UP001059380">
    <property type="component" value="Chromosome"/>
</dbReference>
<dbReference type="GO" id="GO:0015562">
    <property type="term" value="F:efflux transmembrane transporter activity"/>
    <property type="evidence" value="ECO:0007669"/>
    <property type="project" value="InterPro"/>
</dbReference>
<organism evidence="3 4">
    <name type="scientific">Occallatibacter riparius</name>
    <dbReference type="NCBI Taxonomy" id="1002689"/>
    <lineage>
        <taxon>Bacteria</taxon>
        <taxon>Pseudomonadati</taxon>
        <taxon>Acidobacteriota</taxon>
        <taxon>Terriglobia</taxon>
        <taxon>Terriglobales</taxon>
        <taxon>Acidobacteriaceae</taxon>
        <taxon>Occallatibacter</taxon>
    </lineage>
</organism>
<dbReference type="RefSeq" id="WP_260793989.1">
    <property type="nucleotide sequence ID" value="NZ_CP093313.1"/>
</dbReference>
<dbReference type="InterPro" id="IPR003423">
    <property type="entry name" value="OMP_efflux"/>
</dbReference>